<evidence type="ECO:0000313" key="6">
    <source>
        <dbReference type="Proteomes" id="UP001196413"/>
    </source>
</evidence>
<dbReference type="Gene3D" id="1.10.510.10">
    <property type="entry name" value="Transferase(Phosphotransferase) domain 1"/>
    <property type="match status" value="1"/>
</dbReference>
<dbReference type="PROSITE" id="PS50011">
    <property type="entry name" value="PROTEIN_KINASE_DOM"/>
    <property type="match status" value="1"/>
</dbReference>
<name>A0AAD5R3Q0_PARTN</name>
<evidence type="ECO:0000256" key="2">
    <source>
        <dbReference type="ARBA" id="ARBA00022840"/>
    </source>
</evidence>
<dbReference type="Pfam" id="PF07714">
    <property type="entry name" value="PK_Tyr_Ser-Thr"/>
    <property type="match status" value="1"/>
</dbReference>
<sequence>MVMFLKTLHSMKEILMVLGLVGADITLSGRYKFPALIANLVTEQISAGSHSKEFVVKEHIAETRTGNMERLSFPTSHHPFQVNNHNERIYAQTNIAPPSITSQEDEREYGEDTKKRLPRHVVNVSEKLKFAPSSLCMGKELGRGKHTIINECIVPQLGKVAYKTIRDKHNIYARQTAFRFFVESCAGSTKLREHLRSERPSEVDQEAVIKITEEIQTLTIEKSALLDEIKVLSLTNNPHVIRLLSVNDSDGFLLELAPNGNVRQYLQSHQSEITIGKLLGFCADVCEGMRYMESLSIVHGHLSPNNIVLDENLRAKVTSPRGVSHYAQLRYSAPESILQNCFSSRSDVWAFAVCCWEITNNSCKKIPFASFSNSEIVENAHKIMNGHNDAIVLSFNDCVPRGIRDVLMRCFDAEPQTRPLFDHISFFMSKYYVTIDE</sequence>
<dbReference type="Proteomes" id="UP001196413">
    <property type="component" value="Unassembled WGS sequence"/>
</dbReference>
<evidence type="ECO:0000256" key="1">
    <source>
        <dbReference type="ARBA" id="ARBA00022741"/>
    </source>
</evidence>
<protein>
    <recommendedName>
        <fullName evidence="4">Protein kinase domain-containing protein</fullName>
    </recommendedName>
</protein>
<evidence type="ECO:0000313" key="5">
    <source>
        <dbReference type="EMBL" id="KAJ1369057.1"/>
    </source>
</evidence>
<dbReference type="InterPro" id="IPR050198">
    <property type="entry name" value="Non-receptor_tyrosine_kinases"/>
</dbReference>
<organism evidence="5 6">
    <name type="scientific">Parelaphostrongylus tenuis</name>
    <name type="common">Meningeal worm</name>
    <dbReference type="NCBI Taxonomy" id="148309"/>
    <lineage>
        <taxon>Eukaryota</taxon>
        <taxon>Metazoa</taxon>
        <taxon>Ecdysozoa</taxon>
        <taxon>Nematoda</taxon>
        <taxon>Chromadorea</taxon>
        <taxon>Rhabditida</taxon>
        <taxon>Rhabditina</taxon>
        <taxon>Rhabditomorpha</taxon>
        <taxon>Strongyloidea</taxon>
        <taxon>Metastrongylidae</taxon>
        <taxon>Parelaphostrongylus</taxon>
    </lineage>
</organism>
<dbReference type="EMBL" id="JAHQIW010006393">
    <property type="protein sequence ID" value="KAJ1369057.1"/>
    <property type="molecule type" value="Genomic_DNA"/>
</dbReference>
<feature type="compositionally biased region" description="Polar residues" evidence="3">
    <location>
        <begin position="93"/>
        <end position="102"/>
    </location>
</feature>
<dbReference type="AlphaFoldDB" id="A0AAD5R3Q0"/>
<comment type="caution">
    <text evidence="5">The sequence shown here is derived from an EMBL/GenBank/DDBJ whole genome shotgun (WGS) entry which is preliminary data.</text>
</comment>
<evidence type="ECO:0000259" key="4">
    <source>
        <dbReference type="PROSITE" id="PS50011"/>
    </source>
</evidence>
<reference evidence="5" key="1">
    <citation type="submission" date="2021-06" db="EMBL/GenBank/DDBJ databases">
        <title>Parelaphostrongylus tenuis whole genome reference sequence.</title>
        <authorList>
            <person name="Garwood T.J."/>
            <person name="Larsen P.A."/>
            <person name="Fountain-Jones N.M."/>
            <person name="Garbe J.R."/>
            <person name="Macchietto M.G."/>
            <person name="Kania S.A."/>
            <person name="Gerhold R.W."/>
            <person name="Richards J.E."/>
            <person name="Wolf T.M."/>
        </authorList>
    </citation>
    <scope>NUCLEOTIDE SEQUENCE</scope>
    <source>
        <strain evidence="5">MNPRO001-30</strain>
        <tissue evidence="5">Meninges</tissue>
    </source>
</reference>
<evidence type="ECO:0000256" key="3">
    <source>
        <dbReference type="SAM" id="MobiDB-lite"/>
    </source>
</evidence>
<dbReference type="InterPro" id="IPR001245">
    <property type="entry name" value="Ser-Thr/Tyr_kinase_cat_dom"/>
</dbReference>
<accession>A0AAD5R3Q0</accession>
<dbReference type="PANTHER" id="PTHR24418">
    <property type="entry name" value="TYROSINE-PROTEIN KINASE"/>
    <property type="match status" value="1"/>
</dbReference>
<feature type="domain" description="Protein kinase" evidence="4">
    <location>
        <begin position="135"/>
        <end position="428"/>
    </location>
</feature>
<dbReference type="InterPro" id="IPR011009">
    <property type="entry name" value="Kinase-like_dom_sf"/>
</dbReference>
<keyword evidence="1" id="KW-0547">Nucleotide-binding</keyword>
<dbReference type="GO" id="GO:0004672">
    <property type="term" value="F:protein kinase activity"/>
    <property type="evidence" value="ECO:0007669"/>
    <property type="project" value="InterPro"/>
</dbReference>
<keyword evidence="6" id="KW-1185">Reference proteome</keyword>
<dbReference type="InterPro" id="IPR000719">
    <property type="entry name" value="Prot_kinase_dom"/>
</dbReference>
<feature type="region of interest" description="Disordered" evidence="3">
    <location>
        <begin position="93"/>
        <end position="113"/>
    </location>
</feature>
<proteinExistence type="predicted"/>
<dbReference type="GO" id="GO:0005524">
    <property type="term" value="F:ATP binding"/>
    <property type="evidence" value="ECO:0007669"/>
    <property type="project" value="UniProtKB-KW"/>
</dbReference>
<dbReference type="SUPFAM" id="SSF56112">
    <property type="entry name" value="Protein kinase-like (PK-like)"/>
    <property type="match status" value="1"/>
</dbReference>
<gene>
    <name evidence="5" type="ORF">KIN20_030439</name>
</gene>
<keyword evidence="2" id="KW-0067">ATP-binding</keyword>